<reference evidence="2 3" key="1">
    <citation type="journal article" date="2019" name="Mol. Ecol. Resour.">
        <title>Improving Illumina assemblies with Hi-C and long reads: an example with the North African dromedary.</title>
        <authorList>
            <person name="Elbers J.P."/>
            <person name="Rogers M.F."/>
            <person name="Perelman P.L."/>
            <person name="Proskuryakova A.A."/>
            <person name="Serdyukova N.A."/>
            <person name="Johnson W.E."/>
            <person name="Horin P."/>
            <person name="Corander J."/>
            <person name="Murphy D."/>
            <person name="Burger P.A."/>
        </authorList>
    </citation>
    <scope>NUCLEOTIDE SEQUENCE [LARGE SCALE GENOMIC DNA]</scope>
    <source>
        <strain evidence="2">Drom800</strain>
        <tissue evidence="2">Blood</tissue>
    </source>
</reference>
<evidence type="ECO:0000313" key="2">
    <source>
        <dbReference type="EMBL" id="KAB1263825.1"/>
    </source>
</evidence>
<organism evidence="2 3">
    <name type="scientific">Camelus dromedarius</name>
    <name type="common">Dromedary</name>
    <name type="synonym">Arabian camel</name>
    <dbReference type="NCBI Taxonomy" id="9838"/>
    <lineage>
        <taxon>Eukaryota</taxon>
        <taxon>Metazoa</taxon>
        <taxon>Chordata</taxon>
        <taxon>Craniata</taxon>
        <taxon>Vertebrata</taxon>
        <taxon>Euteleostomi</taxon>
        <taxon>Mammalia</taxon>
        <taxon>Eutheria</taxon>
        <taxon>Laurasiatheria</taxon>
        <taxon>Artiodactyla</taxon>
        <taxon>Tylopoda</taxon>
        <taxon>Camelidae</taxon>
        <taxon>Camelus</taxon>
    </lineage>
</organism>
<feature type="region of interest" description="Disordered" evidence="1">
    <location>
        <begin position="45"/>
        <end position="68"/>
    </location>
</feature>
<evidence type="ECO:0000256" key="1">
    <source>
        <dbReference type="SAM" id="MobiDB-lite"/>
    </source>
</evidence>
<proteinExistence type="predicted"/>
<dbReference type="EMBL" id="JWIN03000017">
    <property type="protein sequence ID" value="KAB1263825.1"/>
    <property type="molecule type" value="Genomic_DNA"/>
</dbReference>
<dbReference type="PANTHER" id="PTHR38324">
    <property type="entry name" value="TRANSMEMBRANE PROTEIN 158"/>
    <property type="match status" value="1"/>
</dbReference>
<keyword evidence="2" id="KW-0472">Membrane</keyword>
<protein>
    <submittedName>
        <fullName evidence="2">Transmembrane protein 158</fullName>
    </submittedName>
</protein>
<gene>
    <name evidence="2" type="ORF">Cadr_000020232</name>
</gene>
<dbReference type="Proteomes" id="UP000299084">
    <property type="component" value="Unassembled WGS sequence"/>
</dbReference>
<accession>A0A5N4CYA2</accession>
<evidence type="ECO:0000313" key="3">
    <source>
        <dbReference type="Proteomes" id="UP000299084"/>
    </source>
</evidence>
<dbReference type="InterPro" id="IPR038962">
    <property type="entry name" value="TMEM158"/>
</dbReference>
<name>A0A5N4CYA2_CAMDR</name>
<keyword evidence="2" id="KW-0812">Transmembrane</keyword>
<dbReference type="AlphaFoldDB" id="A0A5N4CYA2"/>
<dbReference type="GO" id="GO:0042277">
    <property type="term" value="F:peptide binding"/>
    <property type="evidence" value="ECO:0007669"/>
    <property type="project" value="TreeGrafter"/>
</dbReference>
<keyword evidence="3" id="KW-1185">Reference proteome</keyword>
<dbReference type="PANTHER" id="PTHR38324:SF1">
    <property type="entry name" value="TRANSMEMBRANE PROTEIN 158"/>
    <property type="match status" value="1"/>
</dbReference>
<comment type="caution">
    <text evidence="2">The sequence shown here is derived from an EMBL/GenBank/DDBJ whole genome shotgun (WGS) entry which is preliminary data.</text>
</comment>
<sequence length="190" mass="20524">MLPLISSRCWRRPPAHCRQPAAGYDAPGLLGAPLNVSVNASSLASPPPRGCWPRQRLGPEQPGPEEEAAAPCNISVQTADAELVLVRWGRPRASMCDLLLFSTNAHGRAFFAAAFHRWSVAALIWPVPIIAGFLPNGMEQRRTTASAAAAAARPPRGWVIALQLQLSFWLFGVQDIAGREEGVRVVVFIS</sequence>